<dbReference type="FunFam" id="3.30.470.30:FF:000001">
    <property type="entry name" value="DNA ligase"/>
    <property type="match status" value="1"/>
</dbReference>
<dbReference type="SUPFAM" id="SSF56091">
    <property type="entry name" value="DNA ligase/mRNA capping enzyme, catalytic domain"/>
    <property type="match status" value="1"/>
</dbReference>
<dbReference type="NCBIfam" id="NF005932">
    <property type="entry name" value="PRK07956.1"/>
    <property type="match status" value="1"/>
</dbReference>
<feature type="domain" description="BRCT" evidence="16">
    <location>
        <begin position="588"/>
        <end position="665"/>
    </location>
</feature>
<evidence type="ECO:0000256" key="14">
    <source>
        <dbReference type="HAMAP-Rule" id="MF_01588"/>
    </source>
</evidence>
<evidence type="ECO:0000259" key="16">
    <source>
        <dbReference type="PROSITE" id="PS50172"/>
    </source>
</evidence>
<dbReference type="Pfam" id="PF12826">
    <property type="entry name" value="HHH_2"/>
    <property type="match status" value="1"/>
</dbReference>
<dbReference type="InterPro" id="IPR041663">
    <property type="entry name" value="DisA/LigA_HHH"/>
</dbReference>
<keyword evidence="5 14" id="KW-0235">DNA replication</keyword>
<name>A0A7V1PVH5_CALAY</name>
<dbReference type="GO" id="GO:0005829">
    <property type="term" value="C:cytosol"/>
    <property type="evidence" value="ECO:0007669"/>
    <property type="project" value="TreeGrafter"/>
</dbReference>
<feature type="binding site" evidence="14">
    <location>
        <begin position="31"/>
        <end position="35"/>
    </location>
    <ligand>
        <name>NAD(+)</name>
        <dbReference type="ChEBI" id="CHEBI:57540"/>
    </ligand>
</feature>
<comment type="cofactor">
    <cofactor evidence="14">
        <name>Mg(2+)</name>
        <dbReference type="ChEBI" id="CHEBI:18420"/>
    </cofactor>
    <cofactor evidence="14">
        <name>Mn(2+)</name>
        <dbReference type="ChEBI" id="CHEBI:29035"/>
    </cofactor>
</comment>
<keyword evidence="6 14" id="KW-0479">Metal-binding</keyword>
<dbReference type="InterPro" id="IPR033136">
    <property type="entry name" value="DNA_ligase_CS"/>
</dbReference>
<dbReference type="Gene3D" id="2.40.50.140">
    <property type="entry name" value="Nucleic acid-binding proteins"/>
    <property type="match status" value="1"/>
</dbReference>
<evidence type="ECO:0000256" key="10">
    <source>
        <dbReference type="ARBA" id="ARBA00023027"/>
    </source>
</evidence>
<evidence type="ECO:0000256" key="4">
    <source>
        <dbReference type="ARBA" id="ARBA00022598"/>
    </source>
</evidence>
<dbReference type="PANTHER" id="PTHR23389:SF9">
    <property type="entry name" value="DNA LIGASE"/>
    <property type="match status" value="1"/>
</dbReference>
<keyword evidence="4 14" id="KW-0436">Ligase</keyword>
<evidence type="ECO:0000256" key="8">
    <source>
        <dbReference type="ARBA" id="ARBA00022833"/>
    </source>
</evidence>
<evidence type="ECO:0000256" key="2">
    <source>
        <dbReference type="ARBA" id="ARBA00012722"/>
    </source>
</evidence>
<dbReference type="InterPro" id="IPR004150">
    <property type="entry name" value="NAD_DNA_ligase_OB"/>
</dbReference>
<dbReference type="Gene3D" id="1.10.287.610">
    <property type="entry name" value="Helix hairpin bin"/>
    <property type="match status" value="1"/>
</dbReference>
<dbReference type="GO" id="GO:0006260">
    <property type="term" value="P:DNA replication"/>
    <property type="evidence" value="ECO:0007669"/>
    <property type="project" value="UniProtKB-KW"/>
</dbReference>
<dbReference type="InterPro" id="IPR036420">
    <property type="entry name" value="BRCT_dom_sf"/>
</dbReference>
<dbReference type="InterPro" id="IPR004149">
    <property type="entry name" value="Znf_DNAligase_C4"/>
</dbReference>
<dbReference type="Gene3D" id="1.10.150.20">
    <property type="entry name" value="5' to 3' exonuclease, C-terminal subdomain"/>
    <property type="match status" value="2"/>
</dbReference>
<dbReference type="InterPro" id="IPR003583">
    <property type="entry name" value="Hlx-hairpin-Hlx_DNA-bd_motif"/>
</dbReference>
<feature type="active site" description="N6-AMP-lysine intermediate" evidence="14">
    <location>
        <position position="114"/>
    </location>
</feature>
<dbReference type="Gene3D" id="3.30.470.30">
    <property type="entry name" value="DNA ligase/mRNA capping enzyme"/>
    <property type="match status" value="1"/>
</dbReference>
<keyword evidence="9 14" id="KW-0460">Magnesium</keyword>
<dbReference type="InterPro" id="IPR013839">
    <property type="entry name" value="DNAligase_adenylation"/>
</dbReference>
<comment type="function">
    <text evidence="1 14">DNA ligase that catalyzes the formation of phosphodiester linkages between 5'-phosphoryl and 3'-hydroxyl groups in double-stranded DNA using NAD as a coenzyme and as the energy source for the reaction. It is essential for DNA replication and repair of damaged DNA.</text>
</comment>
<dbReference type="AlphaFoldDB" id="A0A7V1PVH5"/>
<feature type="binding site" evidence="14">
    <location>
        <position position="312"/>
    </location>
    <ligand>
        <name>NAD(+)</name>
        <dbReference type="ChEBI" id="CHEBI:57540"/>
    </ligand>
</feature>
<dbReference type="GO" id="GO:0003677">
    <property type="term" value="F:DNA binding"/>
    <property type="evidence" value="ECO:0007669"/>
    <property type="project" value="InterPro"/>
</dbReference>
<reference evidence="17" key="1">
    <citation type="journal article" date="2020" name="mSystems">
        <title>Genome- and Community-Level Interaction Insights into Carbon Utilization and Element Cycling Functions of Hydrothermarchaeota in Hydrothermal Sediment.</title>
        <authorList>
            <person name="Zhou Z."/>
            <person name="Liu Y."/>
            <person name="Xu W."/>
            <person name="Pan J."/>
            <person name="Luo Z.H."/>
            <person name="Li M."/>
        </authorList>
    </citation>
    <scope>NUCLEOTIDE SEQUENCE [LARGE SCALE GENOMIC DNA]</scope>
    <source>
        <strain evidence="17">HyVt-456</strain>
    </source>
</reference>
<feature type="binding site" evidence="14">
    <location>
        <position position="172"/>
    </location>
    <ligand>
        <name>NAD(+)</name>
        <dbReference type="ChEBI" id="CHEBI:57540"/>
    </ligand>
</feature>
<feature type="binding site" evidence="14">
    <location>
        <position position="429"/>
    </location>
    <ligand>
        <name>Zn(2+)</name>
        <dbReference type="ChEBI" id="CHEBI:29105"/>
    </ligand>
</feature>
<dbReference type="PANTHER" id="PTHR23389">
    <property type="entry name" value="CHROMOSOME TRANSMISSION FIDELITY FACTOR 18"/>
    <property type="match status" value="1"/>
</dbReference>
<dbReference type="SUPFAM" id="SSF52113">
    <property type="entry name" value="BRCT domain"/>
    <property type="match status" value="1"/>
</dbReference>
<accession>A0A7V1PVH5</accession>
<evidence type="ECO:0000256" key="1">
    <source>
        <dbReference type="ARBA" id="ARBA00004067"/>
    </source>
</evidence>
<protein>
    <recommendedName>
        <fullName evidence="3 14">DNA ligase</fullName>
        <ecNumber evidence="2 14">6.5.1.2</ecNumber>
    </recommendedName>
    <alternativeName>
        <fullName evidence="14">Polydeoxyribonucleotide synthase [NAD(+)]</fullName>
    </alternativeName>
</protein>
<evidence type="ECO:0000256" key="11">
    <source>
        <dbReference type="ARBA" id="ARBA00023204"/>
    </source>
</evidence>
<dbReference type="InterPro" id="IPR001357">
    <property type="entry name" value="BRCT_dom"/>
</dbReference>
<dbReference type="Pfam" id="PF01653">
    <property type="entry name" value="DNA_ligase_aden"/>
    <property type="match status" value="1"/>
</dbReference>
<dbReference type="PROSITE" id="PS50172">
    <property type="entry name" value="BRCT"/>
    <property type="match status" value="1"/>
</dbReference>
<dbReference type="SUPFAM" id="SSF47781">
    <property type="entry name" value="RuvA domain 2-like"/>
    <property type="match status" value="1"/>
</dbReference>
<dbReference type="PIRSF" id="PIRSF001604">
    <property type="entry name" value="LigA"/>
    <property type="match status" value="1"/>
</dbReference>
<evidence type="ECO:0000256" key="9">
    <source>
        <dbReference type="ARBA" id="ARBA00022842"/>
    </source>
</evidence>
<dbReference type="PROSITE" id="PS01055">
    <property type="entry name" value="DNA_LIGASE_N1"/>
    <property type="match status" value="1"/>
</dbReference>
<feature type="binding site" evidence="14">
    <location>
        <position position="406"/>
    </location>
    <ligand>
        <name>Zn(2+)</name>
        <dbReference type="ChEBI" id="CHEBI:29105"/>
    </ligand>
</feature>
<dbReference type="GO" id="GO:0046872">
    <property type="term" value="F:metal ion binding"/>
    <property type="evidence" value="ECO:0007669"/>
    <property type="project" value="UniProtKB-KW"/>
</dbReference>
<keyword evidence="7 14" id="KW-0227">DNA damage</keyword>
<evidence type="ECO:0000313" key="17">
    <source>
        <dbReference type="EMBL" id="HED10996.1"/>
    </source>
</evidence>
<keyword evidence="11 14" id="KW-0234">DNA repair</keyword>
<evidence type="ECO:0000256" key="15">
    <source>
        <dbReference type="RuleBase" id="RU000618"/>
    </source>
</evidence>
<keyword evidence="10 14" id="KW-0520">NAD</keyword>
<dbReference type="Pfam" id="PF00533">
    <property type="entry name" value="BRCT"/>
    <property type="match status" value="1"/>
</dbReference>
<dbReference type="InterPro" id="IPR010994">
    <property type="entry name" value="RuvA_2-like"/>
</dbReference>
<dbReference type="PROSITE" id="PS01056">
    <property type="entry name" value="DNA_LIGASE_N2"/>
    <property type="match status" value="1"/>
</dbReference>
<evidence type="ECO:0000256" key="7">
    <source>
        <dbReference type="ARBA" id="ARBA00022763"/>
    </source>
</evidence>
<dbReference type="InterPro" id="IPR001679">
    <property type="entry name" value="DNA_ligase"/>
</dbReference>
<dbReference type="SMART" id="SM00292">
    <property type="entry name" value="BRCT"/>
    <property type="match status" value="1"/>
</dbReference>
<proteinExistence type="inferred from homology"/>
<dbReference type="GO" id="GO:0003911">
    <property type="term" value="F:DNA ligase (NAD+) activity"/>
    <property type="evidence" value="ECO:0007669"/>
    <property type="project" value="UniProtKB-UniRule"/>
</dbReference>
<keyword evidence="14" id="KW-0464">Manganese</keyword>
<evidence type="ECO:0000256" key="3">
    <source>
        <dbReference type="ARBA" id="ARBA00013308"/>
    </source>
</evidence>
<dbReference type="CDD" id="cd00114">
    <property type="entry name" value="LIGANc"/>
    <property type="match status" value="1"/>
</dbReference>
<dbReference type="HAMAP" id="MF_01588">
    <property type="entry name" value="DNA_ligase_A"/>
    <property type="match status" value="1"/>
</dbReference>
<comment type="caution">
    <text evidence="17">The sequence shown here is derived from an EMBL/GenBank/DDBJ whole genome shotgun (WGS) entry which is preliminary data.</text>
</comment>
<dbReference type="InterPro" id="IPR013840">
    <property type="entry name" value="DNAligase_N"/>
</dbReference>
<feature type="binding site" evidence="14">
    <location>
        <position position="288"/>
    </location>
    <ligand>
        <name>NAD(+)</name>
        <dbReference type="ChEBI" id="CHEBI:57540"/>
    </ligand>
</feature>
<evidence type="ECO:0000256" key="6">
    <source>
        <dbReference type="ARBA" id="ARBA00022723"/>
    </source>
</evidence>
<evidence type="ECO:0000256" key="13">
    <source>
        <dbReference type="ARBA" id="ARBA00060881"/>
    </source>
</evidence>
<dbReference type="SMART" id="SM00532">
    <property type="entry name" value="LIGANc"/>
    <property type="match status" value="1"/>
</dbReference>
<dbReference type="InterPro" id="IPR018239">
    <property type="entry name" value="DNA_ligase_AS"/>
</dbReference>
<evidence type="ECO:0000256" key="12">
    <source>
        <dbReference type="ARBA" id="ARBA00034005"/>
    </source>
</evidence>
<dbReference type="Gene3D" id="3.40.50.10190">
    <property type="entry name" value="BRCT domain"/>
    <property type="match status" value="1"/>
</dbReference>
<feature type="binding site" evidence="14">
    <location>
        <position position="424"/>
    </location>
    <ligand>
        <name>Zn(2+)</name>
        <dbReference type="ChEBI" id="CHEBI:29105"/>
    </ligand>
</feature>
<dbReference type="FunFam" id="1.10.150.20:FF:000006">
    <property type="entry name" value="DNA ligase"/>
    <property type="match status" value="1"/>
</dbReference>
<dbReference type="SUPFAM" id="SSF50249">
    <property type="entry name" value="Nucleic acid-binding proteins"/>
    <property type="match status" value="1"/>
</dbReference>
<dbReference type="Gene3D" id="6.20.10.30">
    <property type="match status" value="1"/>
</dbReference>
<dbReference type="Proteomes" id="UP000886005">
    <property type="component" value="Unassembled WGS sequence"/>
</dbReference>
<comment type="catalytic activity">
    <reaction evidence="12 14 15">
        <text>NAD(+) + (deoxyribonucleotide)n-3'-hydroxyl + 5'-phospho-(deoxyribonucleotide)m = (deoxyribonucleotide)n+m + AMP + beta-nicotinamide D-nucleotide.</text>
        <dbReference type="EC" id="6.5.1.2"/>
    </reaction>
</comment>
<dbReference type="Pfam" id="PF03119">
    <property type="entry name" value="DNA_ligase_ZBD"/>
    <property type="match status" value="1"/>
</dbReference>
<gene>
    <name evidence="14 17" type="primary">ligA</name>
    <name evidence="17" type="ORF">ENJ10_09930</name>
</gene>
<keyword evidence="8 14" id="KW-0862">Zinc</keyword>
<feature type="binding site" evidence="14">
    <location>
        <position position="409"/>
    </location>
    <ligand>
        <name>Zn(2+)</name>
        <dbReference type="ChEBI" id="CHEBI:29105"/>
    </ligand>
</feature>
<feature type="binding site" evidence="14">
    <location>
        <begin position="80"/>
        <end position="81"/>
    </location>
    <ligand>
        <name>NAD(+)</name>
        <dbReference type="ChEBI" id="CHEBI:57540"/>
    </ligand>
</feature>
<dbReference type="Pfam" id="PF03120">
    <property type="entry name" value="OB_DNA_ligase"/>
    <property type="match status" value="1"/>
</dbReference>
<comment type="similarity">
    <text evidence="13 14">Belongs to the NAD-dependent DNA ligase family. LigA subfamily.</text>
</comment>
<feature type="binding site" evidence="14">
    <location>
        <position position="112"/>
    </location>
    <ligand>
        <name>NAD(+)</name>
        <dbReference type="ChEBI" id="CHEBI:57540"/>
    </ligand>
</feature>
<dbReference type="GO" id="GO:0006281">
    <property type="term" value="P:DNA repair"/>
    <property type="evidence" value="ECO:0007669"/>
    <property type="project" value="UniProtKB-KW"/>
</dbReference>
<dbReference type="InterPro" id="IPR012340">
    <property type="entry name" value="NA-bd_OB-fold"/>
</dbReference>
<sequence>MSAKKRMEELRRLINRYDHSYYVRGVSEISDFEYDNLMKELEALEKKHPRWVTPDSPTQRVSGEPTKKFPTVEHRFPMLSLSNSYDEKDFGDFEKRIHNLLGAEDGVEYVTELKIDGLAISLLYENGYFIRGATRGDGRQGDDITANLRTIRAIPLKLRGNDHPAVLEVRGEVYLPRDEFERINAERAGKGEELYMNPRNVAAGTLKMQDAREVAARRLSMFCYGLYGPESFMESTHLENLKKMERLGFPVNPHYRLCRDMEAVIGYVRQWEKKRAELNYDIDGVVVKVNDLQQQEKLGSTAKSPRWAIAYKFQAMQAETLIKEITWQVGRTGTLTPVAELEPVWLAGTQVARATLHNMDEIQRKDIRAGDTVVVEKGGDIIPKVVRVVTEKRPAGLPPTKAPLLCPSCQTSLIQKEGEVALRCPNYHCPEQVMRRIEHYVDRKSMDMAGFGVALVEALVKEGKLRDISDIYRLREEDIASLERMGDKSAANVIAGIEASKKQPLFKLIFALGIPFVGINAARELVKHFHTLEELMEATEEDLTAIEGIGPVMAESIVQYFREPAHRRIIAELKKYGVNMESVSGGTGGPGPLEGKTFVLTGTLPTLSREEARRMLEEAGARVSGSVSSKTDYVLAGEKAGSKLKKALQLGITVIDEESFRRLLS</sequence>
<dbReference type="FunFam" id="1.10.150.20:FF:000007">
    <property type="entry name" value="DNA ligase"/>
    <property type="match status" value="1"/>
</dbReference>
<feature type="binding site" evidence="14">
    <location>
        <position position="135"/>
    </location>
    <ligand>
        <name>NAD(+)</name>
        <dbReference type="ChEBI" id="CHEBI:57540"/>
    </ligand>
</feature>
<dbReference type="CDD" id="cd17748">
    <property type="entry name" value="BRCT_DNA_ligase_like"/>
    <property type="match status" value="1"/>
</dbReference>
<dbReference type="EC" id="6.5.1.2" evidence="2 14"/>
<dbReference type="NCBIfam" id="TIGR00575">
    <property type="entry name" value="dnlj"/>
    <property type="match status" value="1"/>
</dbReference>
<evidence type="ECO:0000256" key="5">
    <source>
        <dbReference type="ARBA" id="ARBA00022705"/>
    </source>
</evidence>
<dbReference type="EMBL" id="DRLD01000273">
    <property type="protein sequence ID" value="HED10996.1"/>
    <property type="molecule type" value="Genomic_DNA"/>
</dbReference>
<organism evidence="17">
    <name type="scientific">Caldithrix abyssi</name>
    <dbReference type="NCBI Taxonomy" id="187145"/>
    <lineage>
        <taxon>Bacteria</taxon>
        <taxon>Pseudomonadati</taxon>
        <taxon>Calditrichota</taxon>
        <taxon>Calditrichia</taxon>
        <taxon>Calditrichales</taxon>
        <taxon>Calditrichaceae</taxon>
        <taxon>Caldithrix</taxon>
    </lineage>
</organism>
<dbReference type="FunFam" id="2.40.50.140:FF:000012">
    <property type="entry name" value="DNA ligase"/>
    <property type="match status" value="1"/>
</dbReference>
<dbReference type="SMART" id="SM00278">
    <property type="entry name" value="HhH1"/>
    <property type="match status" value="2"/>
</dbReference>